<reference evidence="3 4" key="1">
    <citation type="submission" date="2024-06" db="EMBL/GenBank/DDBJ databases">
        <authorList>
            <person name="Kraege A."/>
            <person name="Thomma B."/>
        </authorList>
    </citation>
    <scope>NUCLEOTIDE SEQUENCE [LARGE SCALE GENOMIC DNA]</scope>
</reference>
<dbReference type="InterPro" id="IPR017438">
    <property type="entry name" value="ATP-NAD_kinase_N"/>
</dbReference>
<evidence type="ECO:0000313" key="3">
    <source>
        <dbReference type="EMBL" id="CAL5222892.1"/>
    </source>
</evidence>
<evidence type="ECO:0000313" key="4">
    <source>
        <dbReference type="Proteomes" id="UP001497392"/>
    </source>
</evidence>
<accession>A0ABP1FXP5</accession>
<dbReference type="SMART" id="SM00046">
    <property type="entry name" value="DAGKc"/>
    <property type="match status" value="1"/>
</dbReference>
<organism evidence="3 4">
    <name type="scientific">Coccomyxa viridis</name>
    <dbReference type="NCBI Taxonomy" id="1274662"/>
    <lineage>
        <taxon>Eukaryota</taxon>
        <taxon>Viridiplantae</taxon>
        <taxon>Chlorophyta</taxon>
        <taxon>core chlorophytes</taxon>
        <taxon>Trebouxiophyceae</taxon>
        <taxon>Trebouxiophyceae incertae sedis</taxon>
        <taxon>Coccomyxaceae</taxon>
        <taxon>Coccomyxa</taxon>
    </lineage>
</organism>
<dbReference type="EMBL" id="CAXHTA020000007">
    <property type="protein sequence ID" value="CAL5222892.1"/>
    <property type="molecule type" value="Genomic_DNA"/>
</dbReference>
<sequence length="552" mass="60031">MGNHKHKTSNVPDDIFTDHVLVNSEASPLNSRSPQRRSGNLRLLSEPKVSEEGLAPSISGHSAAPSKTSSEAAFTLRGRPVRAWLTSLGINLVPCSAPWWAPWANLYHPPDCIPFEEILSACARERSSTLPCAAHQQHLIIYTFKRSRRKQCVWKPCRLVLKCKSAELVQEWAMRINMVIRTETQRPTNLLVIINPFGGARKARNIWRKKAEPVFLLAGIKSTVVETQRADHAKEIVTGLSLSELQSFDGFIAVGGDGLFQEILNGLLAIRGNGGQAGQVAAHLRLGHIPAGSTDAVAYSLNGCRCQATAALHIALGDRTPLDVMRVDMSSGAHRYAVCVASYGYMGDLMRTSERLRFLGPARYGLAGAWTLLRGAAYDAEVSYLPAPGTASTAASKECRAACSVCSPTVPSRDVGQEAAFMSSSRKSLTEDGWVQRQGRYKSIMAVVTSCRSDMSSKGLSPHGHLCDGRLHLVLVHASSRLQYLRFLASIPREGVQAGKFPFVEMIDCAAVHLTPVGAQSCWNVDGELLPDTEVTMKVHRGLADVFARGIE</sequence>
<evidence type="ECO:0000259" key="2">
    <source>
        <dbReference type="PROSITE" id="PS50146"/>
    </source>
</evidence>
<dbReference type="Proteomes" id="UP001497392">
    <property type="component" value="Unassembled WGS sequence"/>
</dbReference>
<feature type="domain" description="DAGKc" evidence="2">
    <location>
        <begin position="185"/>
        <end position="331"/>
    </location>
</feature>
<gene>
    <name evidence="3" type="primary">g5321</name>
    <name evidence="3" type="ORF">VP750_LOCUS4551</name>
</gene>
<dbReference type="SUPFAM" id="SSF111331">
    <property type="entry name" value="NAD kinase/diacylglycerol kinase-like"/>
    <property type="match status" value="1"/>
</dbReference>
<name>A0ABP1FXP5_9CHLO</name>
<proteinExistence type="predicted"/>
<dbReference type="Gene3D" id="3.40.50.10330">
    <property type="entry name" value="Probable inorganic polyphosphate/atp-NAD kinase, domain 1"/>
    <property type="match status" value="1"/>
</dbReference>
<dbReference type="PANTHER" id="PTHR12358:SF111">
    <property type="entry name" value="CERAMIDE KINASE, ISOFORM A"/>
    <property type="match status" value="1"/>
</dbReference>
<feature type="compositionally biased region" description="Polar residues" evidence="1">
    <location>
        <begin position="26"/>
        <end position="38"/>
    </location>
</feature>
<dbReference type="InterPro" id="IPR045363">
    <property type="entry name" value="CERK_C"/>
</dbReference>
<comment type="caution">
    <text evidence="3">The sequence shown here is derived from an EMBL/GenBank/DDBJ whole genome shotgun (WGS) entry which is preliminary data.</text>
</comment>
<dbReference type="Pfam" id="PF00781">
    <property type="entry name" value="DAGK_cat"/>
    <property type="match status" value="1"/>
</dbReference>
<dbReference type="PANTHER" id="PTHR12358">
    <property type="entry name" value="SPHINGOSINE KINASE"/>
    <property type="match status" value="1"/>
</dbReference>
<dbReference type="Pfam" id="PF19280">
    <property type="entry name" value="CERK_C"/>
    <property type="match status" value="1"/>
</dbReference>
<dbReference type="InterPro" id="IPR016064">
    <property type="entry name" value="NAD/diacylglycerol_kinase_sf"/>
</dbReference>
<dbReference type="Gene3D" id="2.60.200.40">
    <property type="match status" value="1"/>
</dbReference>
<feature type="region of interest" description="Disordered" evidence="1">
    <location>
        <begin position="26"/>
        <end position="46"/>
    </location>
</feature>
<dbReference type="PROSITE" id="PS50146">
    <property type="entry name" value="DAGK"/>
    <property type="match status" value="1"/>
</dbReference>
<evidence type="ECO:0000256" key="1">
    <source>
        <dbReference type="SAM" id="MobiDB-lite"/>
    </source>
</evidence>
<dbReference type="InterPro" id="IPR001206">
    <property type="entry name" value="Diacylglycerol_kinase_cat_dom"/>
</dbReference>
<protein>
    <submittedName>
        <fullName evidence="3">G5321 protein</fullName>
    </submittedName>
</protein>
<keyword evidence="4" id="KW-1185">Reference proteome</keyword>
<dbReference type="InterPro" id="IPR050187">
    <property type="entry name" value="Lipid_Phosphate_FormReg"/>
</dbReference>